<protein>
    <recommendedName>
        <fullName evidence="2">histidine kinase</fullName>
        <ecNumber evidence="2">2.7.13.3</ecNumber>
    </recommendedName>
</protein>
<gene>
    <name evidence="9" type="ORF">ACFOOL_02580</name>
</gene>
<dbReference type="RefSeq" id="WP_380094595.1">
    <property type="nucleotide sequence ID" value="NZ_JBHRYD010000001.1"/>
</dbReference>
<feature type="domain" description="Histidine kinase" evidence="8">
    <location>
        <begin position="261"/>
        <end position="472"/>
    </location>
</feature>
<dbReference type="SUPFAM" id="SSF55874">
    <property type="entry name" value="ATPase domain of HSP90 chaperone/DNA topoisomerase II/histidine kinase"/>
    <property type="match status" value="1"/>
</dbReference>
<dbReference type="Gene3D" id="3.30.565.10">
    <property type="entry name" value="Histidine kinase-like ATPase, C-terminal domain"/>
    <property type="match status" value="1"/>
</dbReference>
<keyword evidence="5 9" id="KW-0418">Kinase</keyword>
<dbReference type="PANTHER" id="PTHR44936">
    <property type="entry name" value="SENSOR PROTEIN CREC"/>
    <property type="match status" value="1"/>
</dbReference>
<sequence length="475" mass="51501">MQDLPRVMSRRFSGLSSKLIATIIGVILLVEIVVYLPSLASFRATWLEDRLRVGVVAARVLDAVPDVMALPHTLTDRLLNSAGAHAVVYRREGQSQLIELTEPVTPERVATADLRQGDLPSQIWGALDTLLAGPGRTLRIVGTGDLDESLVEILMPEAPLRRDMLDYSRNIVLVSLGIAAVTAFALYMLVSHLFIDPILRLTANMLAFRQAPENATLILEPSERRDEIGILERELAAMESDLFSMLRQRRHLADLGLAVAKINHDLRNTLTSAQLLSDQVATLDDPKVQLLAPRLVTTLDKAIGFAQSVLDYGREAAIVPQLAPVLLRPLVEEAALEAHAAGNPAIAFSNAVPEALQITADAGQIGRALANLLRNAREALEGRMGDRPDNRIEVRARQEAEEIVVSVIDNGPGLPQRARDNLFVAFEGSARAGGTGLGLAIAREIVEAHGGRLELAEVEAGTRFDLTLPVRSAEV</sequence>
<evidence type="ECO:0000259" key="8">
    <source>
        <dbReference type="PROSITE" id="PS50109"/>
    </source>
</evidence>
<dbReference type="EMBL" id="JBHRYD010000001">
    <property type="protein sequence ID" value="MFC3703641.1"/>
    <property type="molecule type" value="Genomic_DNA"/>
</dbReference>
<evidence type="ECO:0000256" key="7">
    <source>
        <dbReference type="SAM" id="Phobius"/>
    </source>
</evidence>
<dbReference type="GO" id="GO:0016301">
    <property type="term" value="F:kinase activity"/>
    <property type="evidence" value="ECO:0007669"/>
    <property type="project" value="UniProtKB-KW"/>
</dbReference>
<proteinExistence type="predicted"/>
<evidence type="ECO:0000256" key="5">
    <source>
        <dbReference type="ARBA" id="ARBA00022777"/>
    </source>
</evidence>
<keyword evidence="7" id="KW-0472">Membrane</keyword>
<feature type="transmembrane region" description="Helical" evidence="7">
    <location>
        <begin position="20"/>
        <end position="42"/>
    </location>
</feature>
<dbReference type="InterPro" id="IPR050980">
    <property type="entry name" value="2C_sensor_his_kinase"/>
</dbReference>
<evidence type="ECO:0000256" key="4">
    <source>
        <dbReference type="ARBA" id="ARBA00022741"/>
    </source>
</evidence>
<keyword evidence="6" id="KW-0067">ATP-binding</keyword>
<keyword evidence="7" id="KW-1133">Transmembrane helix</keyword>
<dbReference type="EC" id="2.7.13.3" evidence="2"/>
<feature type="transmembrane region" description="Helical" evidence="7">
    <location>
        <begin position="171"/>
        <end position="195"/>
    </location>
</feature>
<dbReference type="Gene3D" id="6.10.340.10">
    <property type="match status" value="1"/>
</dbReference>
<keyword evidence="4" id="KW-0547">Nucleotide-binding</keyword>
<evidence type="ECO:0000256" key="1">
    <source>
        <dbReference type="ARBA" id="ARBA00000085"/>
    </source>
</evidence>
<dbReference type="InterPro" id="IPR005467">
    <property type="entry name" value="His_kinase_dom"/>
</dbReference>
<name>A0ABV7WWN7_9HYPH</name>
<comment type="catalytic activity">
    <reaction evidence="1">
        <text>ATP + protein L-histidine = ADP + protein N-phospho-L-histidine.</text>
        <dbReference type="EC" id="2.7.13.3"/>
    </reaction>
</comment>
<evidence type="ECO:0000313" key="10">
    <source>
        <dbReference type="Proteomes" id="UP001595613"/>
    </source>
</evidence>
<dbReference type="SMART" id="SM00387">
    <property type="entry name" value="HATPase_c"/>
    <property type="match status" value="1"/>
</dbReference>
<dbReference type="PROSITE" id="PS50109">
    <property type="entry name" value="HIS_KIN"/>
    <property type="match status" value="1"/>
</dbReference>
<accession>A0ABV7WWN7</accession>
<keyword evidence="7" id="KW-0812">Transmembrane</keyword>
<dbReference type="Pfam" id="PF02518">
    <property type="entry name" value="HATPase_c"/>
    <property type="match status" value="1"/>
</dbReference>
<reference evidence="10" key="1">
    <citation type="journal article" date="2019" name="Int. J. Syst. Evol. Microbiol.">
        <title>The Global Catalogue of Microorganisms (GCM) 10K type strain sequencing project: providing services to taxonomists for standard genome sequencing and annotation.</title>
        <authorList>
            <consortium name="The Broad Institute Genomics Platform"/>
            <consortium name="The Broad Institute Genome Sequencing Center for Infectious Disease"/>
            <person name="Wu L."/>
            <person name="Ma J."/>
        </authorList>
    </citation>
    <scope>NUCLEOTIDE SEQUENCE [LARGE SCALE GENOMIC DNA]</scope>
    <source>
        <strain evidence="10">KCTC 42281</strain>
    </source>
</reference>
<dbReference type="PANTHER" id="PTHR44936:SF10">
    <property type="entry name" value="SENSOR PROTEIN RSTB"/>
    <property type="match status" value="1"/>
</dbReference>
<evidence type="ECO:0000313" key="9">
    <source>
        <dbReference type="EMBL" id="MFC3703641.1"/>
    </source>
</evidence>
<keyword evidence="10" id="KW-1185">Reference proteome</keyword>
<comment type="caution">
    <text evidence="9">The sequence shown here is derived from an EMBL/GenBank/DDBJ whole genome shotgun (WGS) entry which is preliminary data.</text>
</comment>
<evidence type="ECO:0000256" key="6">
    <source>
        <dbReference type="ARBA" id="ARBA00022840"/>
    </source>
</evidence>
<evidence type="ECO:0000256" key="3">
    <source>
        <dbReference type="ARBA" id="ARBA00022679"/>
    </source>
</evidence>
<dbReference type="InterPro" id="IPR036890">
    <property type="entry name" value="HATPase_C_sf"/>
</dbReference>
<dbReference type="PRINTS" id="PR00344">
    <property type="entry name" value="BCTRLSENSOR"/>
</dbReference>
<keyword evidence="3" id="KW-0808">Transferase</keyword>
<evidence type="ECO:0000256" key="2">
    <source>
        <dbReference type="ARBA" id="ARBA00012438"/>
    </source>
</evidence>
<dbReference type="InterPro" id="IPR003594">
    <property type="entry name" value="HATPase_dom"/>
</dbReference>
<dbReference type="Proteomes" id="UP001595613">
    <property type="component" value="Unassembled WGS sequence"/>
</dbReference>
<organism evidence="9 10">
    <name type="scientific">Devosia honganensis</name>
    <dbReference type="NCBI Taxonomy" id="1610527"/>
    <lineage>
        <taxon>Bacteria</taxon>
        <taxon>Pseudomonadati</taxon>
        <taxon>Pseudomonadota</taxon>
        <taxon>Alphaproteobacteria</taxon>
        <taxon>Hyphomicrobiales</taxon>
        <taxon>Devosiaceae</taxon>
        <taxon>Devosia</taxon>
    </lineage>
</organism>
<dbReference type="InterPro" id="IPR004358">
    <property type="entry name" value="Sig_transdc_His_kin-like_C"/>
</dbReference>